<feature type="transmembrane region" description="Helical" evidence="11">
    <location>
        <begin position="100"/>
        <end position="125"/>
    </location>
</feature>
<evidence type="ECO:0000256" key="9">
    <source>
        <dbReference type="PROSITE-ProRule" id="PRU00703"/>
    </source>
</evidence>
<keyword evidence="8 10" id="KW-0472">Membrane</keyword>
<dbReference type="PROSITE" id="PS51846">
    <property type="entry name" value="CNNM"/>
    <property type="match status" value="1"/>
</dbReference>
<dbReference type="Proteomes" id="UP000770161">
    <property type="component" value="Unassembled WGS sequence"/>
</dbReference>
<reference evidence="15" key="2">
    <citation type="journal article" date="2023" name="Antibiotics">
        <title>Prevalence and Molecular Characterization of Methicillin-Resistant Staphylococci (MRS) and Mammaliicocci (MRM) in Dromedary Camels from Algeria: First Detection of SCCmec-mecC Hybrid in Methicillin-Resistant Mammaliicoccus lentus.</title>
        <authorList>
            <person name="Belhout C."/>
            <person name="Boyen F."/>
            <person name="Vereecke N."/>
            <person name="Theuns S."/>
            <person name="Taibi N."/>
            <person name="Stegger M."/>
            <person name="de la Fe-Rodriguez P.Y."/>
            <person name="Bouayad L."/>
            <person name="Elgroud R."/>
            <person name="Butaye P."/>
        </authorList>
    </citation>
    <scope>NUCLEOTIDE SEQUENCE</scope>
    <source>
        <strain evidence="15">7048</strain>
    </source>
</reference>
<dbReference type="Proteomes" id="UP001223261">
    <property type="component" value="Chromosome"/>
</dbReference>
<dbReference type="Gene3D" id="3.10.580.10">
    <property type="entry name" value="CBS-domain"/>
    <property type="match status" value="1"/>
</dbReference>
<dbReference type="InterPro" id="IPR044751">
    <property type="entry name" value="Ion_transp-like_CBS"/>
</dbReference>
<feature type="transmembrane region" description="Helical" evidence="11">
    <location>
        <begin position="6"/>
        <end position="30"/>
    </location>
</feature>
<name>A0AAP1RSF4_MAMLE</name>
<evidence type="ECO:0000256" key="3">
    <source>
        <dbReference type="ARBA" id="ARBA00022475"/>
    </source>
</evidence>
<evidence type="ECO:0000256" key="10">
    <source>
        <dbReference type="PROSITE-ProRule" id="PRU01193"/>
    </source>
</evidence>
<feature type="transmembrane region" description="Helical" evidence="11">
    <location>
        <begin position="60"/>
        <end position="80"/>
    </location>
</feature>
<dbReference type="Gene3D" id="3.30.465.10">
    <property type="match status" value="1"/>
</dbReference>
<evidence type="ECO:0000259" key="12">
    <source>
        <dbReference type="PROSITE" id="PS51371"/>
    </source>
</evidence>
<dbReference type="SMART" id="SM01091">
    <property type="entry name" value="CorC_HlyC"/>
    <property type="match status" value="1"/>
</dbReference>
<reference evidence="14 16" key="1">
    <citation type="submission" date="2021-06" db="EMBL/GenBank/DDBJ databases">
        <title>Staphylococcus lentus K169 genome sequencing.</title>
        <authorList>
            <person name="Sundareshan S."/>
            <person name="Akhila D.S."/>
            <person name="Prachi D."/>
            <person name="Sivakumar R."/>
            <person name="Rajendhran J."/>
            <person name="Isloor S."/>
            <person name="Hegde N.R."/>
        </authorList>
    </citation>
    <scope>NUCLEOTIDE SEQUENCE [LARGE SCALE GENOMIC DNA]</scope>
    <source>
        <strain evidence="14 16">K169</strain>
    </source>
</reference>
<feature type="domain" description="CNNM transmembrane" evidence="13">
    <location>
        <begin position="1"/>
        <end position="203"/>
    </location>
</feature>
<keyword evidence="3" id="KW-1003">Cell membrane</keyword>
<dbReference type="InterPro" id="IPR000644">
    <property type="entry name" value="CBS_dom"/>
</dbReference>
<accession>A0AAP1RSF4</accession>
<dbReference type="InterPro" id="IPR051676">
    <property type="entry name" value="UPF0053_domain"/>
</dbReference>
<dbReference type="InterPro" id="IPR002550">
    <property type="entry name" value="CNNM"/>
</dbReference>
<dbReference type="InterPro" id="IPR036318">
    <property type="entry name" value="FAD-bd_PCMH-like_sf"/>
</dbReference>
<feature type="transmembrane region" description="Helical" evidence="11">
    <location>
        <begin position="137"/>
        <end position="157"/>
    </location>
</feature>
<evidence type="ECO:0000259" key="13">
    <source>
        <dbReference type="PROSITE" id="PS51846"/>
    </source>
</evidence>
<dbReference type="PROSITE" id="PS51371">
    <property type="entry name" value="CBS"/>
    <property type="match status" value="2"/>
</dbReference>
<evidence type="ECO:0000256" key="1">
    <source>
        <dbReference type="ARBA" id="ARBA00004651"/>
    </source>
</evidence>
<evidence type="ECO:0000256" key="11">
    <source>
        <dbReference type="SAM" id="Phobius"/>
    </source>
</evidence>
<dbReference type="Pfam" id="PF01595">
    <property type="entry name" value="CNNM"/>
    <property type="match status" value="1"/>
</dbReference>
<evidence type="ECO:0000313" key="16">
    <source>
        <dbReference type="Proteomes" id="UP000770161"/>
    </source>
</evidence>
<evidence type="ECO:0000256" key="2">
    <source>
        <dbReference type="ARBA" id="ARBA00006337"/>
    </source>
</evidence>
<dbReference type="PANTHER" id="PTHR43099">
    <property type="entry name" value="UPF0053 PROTEIN YRKA"/>
    <property type="match status" value="1"/>
</dbReference>
<dbReference type="InterPro" id="IPR005170">
    <property type="entry name" value="Transptr-assoc_dom"/>
</dbReference>
<dbReference type="Pfam" id="PF00571">
    <property type="entry name" value="CBS"/>
    <property type="match status" value="2"/>
</dbReference>
<evidence type="ECO:0000313" key="15">
    <source>
        <dbReference type="EMBL" id="WHI60687.1"/>
    </source>
</evidence>
<dbReference type="GeneID" id="99677496"/>
<keyword evidence="6 10" id="KW-1133">Transmembrane helix</keyword>
<evidence type="ECO:0000313" key="14">
    <source>
        <dbReference type="EMBL" id="MBU6113324.1"/>
    </source>
</evidence>
<evidence type="ECO:0000256" key="7">
    <source>
        <dbReference type="ARBA" id="ARBA00023122"/>
    </source>
</evidence>
<organism evidence="15 17">
    <name type="scientific">Mammaliicoccus lentus</name>
    <name type="common">Staphylococcus lentus</name>
    <dbReference type="NCBI Taxonomy" id="42858"/>
    <lineage>
        <taxon>Bacteria</taxon>
        <taxon>Bacillati</taxon>
        <taxon>Bacillota</taxon>
        <taxon>Bacilli</taxon>
        <taxon>Bacillales</taxon>
        <taxon>Staphylococcaceae</taxon>
        <taxon>Mammaliicoccus</taxon>
    </lineage>
</organism>
<keyword evidence="5" id="KW-0677">Repeat</keyword>
<dbReference type="RefSeq" id="WP_017000969.1">
    <property type="nucleotide sequence ID" value="NZ_CABIVY010000019.1"/>
</dbReference>
<feature type="domain" description="CBS" evidence="12">
    <location>
        <begin position="222"/>
        <end position="282"/>
    </location>
</feature>
<dbReference type="InterPro" id="IPR016169">
    <property type="entry name" value="FAD-bd_PCMH_sub2"/>
</dbReference>
<dbReference type="GO" id="GO:0005886">
    <property type="term" value="C:plasma membrane"/>
    <property type="evidence" value="ECO:0007669"/>
    <property type="project" value="UniProtKB-SubCell"/>
</dbReference>
<proteinExistence type="inferred from homology"/>
<dbReference type="CDD" id="cd04590">
    <property type="entry name" value="CBS_pair_CorC_HlyC_assoc"/>
    <property type="match status" value="1"/>
</dbReference>
<comment type="similarity">
    <text evidence="2">Belongs to the UPF0053 family.</text>
</comment>
<dbReference type="PANTHER" id="PTHR43099:SF2">
    <property type="entry name" value="UPF0053 PROTEIN YRKA"/>
    <property type="match status" value="1"/>
</dbReference>
<evidence type="ECO:0000313" key="17">
    <source>
        <dbReference type="Proteomes" id="UP001223261"/>
    </source>
</evidence>
<evidence type="ECO:0000256" key="6">
    <source>
        <dbReference type="ARBA" id="ARBA00022989"/>
    </source>
</evidence>
<dbReference type="Pfam" id="PF03471">
    <property type="entry name" value="CorC_HlyC"/>
    <property type="match status" value="1"/>
</dbReference>
<evidence type="ECO:0000256" key="4">
    <source>
        <dbReference type="ARBA" id="ARBA00022692"/>
    </source>
</evidence>
<keyword evidence="4 10" id="KW-0812">Transmembrane</keyword>
<dbReference type="GO" id="GO:0050660">
    <property type="term" value="F:flavin adenine dinucleotide binding"/>
    <property type="evidence" value="ECO:0007669"/>
    <property type="project" value="InterPro"/>
</dbReference>
<dbReference type="EMBL" id="JAHLZN010000006">
    <property type="protein sequence ID" value="MBU6113324.1"/>
    <property type="molecule type" value="Genomic_DNA"/>
</dbReference>
<keyword evidence="16" id="KW-1185">Reference proteome</keyword>
<protein>
    <submittedName>
        <fullName evidence="15">Hemolysin family protein</fullName>
    </submittedName>
</protein>
<evidence type="ECO:0000256" key="5">
    <source>
        <dbReference type="ARBA" id="ARBA00022737"/>
    </source>
</evidence>
<dbReference type="EMBL" id="CP118848">
    <property type="protein sequence ID" value="WHI60687.1"/>
    <property type="molecule type" value="Genomic_DNA"/>
</dbReference>
<dbReference type="FunFam" id="3.10.580.10:FF:000002">
    <property type="entry name" value="Magnesium/cobalt efflux protein CorC"/>
    <property type="match status" value="1"/>
</dbReference>
<dbReference type="SUPFAM" id="SSF56176">
    <property type="entry name" value="FAD-binding/transporter-associated domain-like"/>
    <property type="match status" value="1"/>
</dbReference>
<dbReference type="InterPro" id="IPR046342">
    <property type="entry name" value="CBS_dom_sf"/>
</dbReference>
<sequence>MEISTIINFIVFFILIAFTMVFVGSEFALVKIRMTRIEQLISEGSKSAKIVYKMVKELDYYLSACQLGITVTSLGLGWIGEPTFEVLIHPALDFFNLPDALTTTFSIVISFLIVTFIHVVVGELAPKTVAIQQAEKLSLFFARPLYYFGIVMKPLIWSMNGTARILVRTIGIQPTNEEQAMSEEELKLIMTQSYQSGEINHTELAYMQNIFSFDERLAKDIMVPRTQMVTLTEPFNIEELLEIINEHHYTRYPISEDGDKDHIKGFINVKEFLTEYASGNKIKINAYIHNLPLIHEVTRISDALVKMQKDHVHMALVIDEYGGTAGIITMEDILEEIVGEIRDEFDDDEINDIIKTGEDTYQINGRVTLSELEDKFGIDFEDSDDIDTIGGWLQAHNPEIEKDDYVDTEYDKWVVIDVENHQIRTVALHKEFIKERKNLFDEDEEDED</sequence>
<feature type="domain" description="CBS" evidence="12">
    <location>
        <begin position="287"/>
        <end position="344"/>
    </location>
</feature>
<evidence type="ECO:0000256" key="8">
    <source>
        <dbReference type="ARBA" id="ARBA00023136"/>
    </source>
</evidence>
<gene>
    <name evidence="14" type="ORF">KQ656_05100</name>
    <name evidence="15" type="ORF">PYH69_03400</name>
</gene>
<keyword evidence="7 9" id="KW-0129">CBS domain</keyword>
<dbReference type="AlphaFoldDB" id="A0AAP1RSF4"/>
<comment type="subcellular location">
    <subcellularLocation>
        <location evidence="1">Cell membrane</location>
        <topology evidence="1">Multi-pass membrane protein</topology>
    </subcellularLocation>
</comment>
<dbReference type="SUPFAM" id="SSF54631">
    <property type="entry name" value="CBS-domain pair"/>
    <property type="match status" value="1"/>
</dbReference>